<evidence type="ECO:0000313" key="2">
    <source>
        <dbReference type="EMBL" id="KAF2241464.1"/>
    </source>
</evidence>
<name>A0A6A6HTE7_9PLEO</name>
<feature type="region of interest" description="Disordered" evidence="1">
    <location>
        <begin position="142"/>
        <end position="203"/>
    </location>
</feature>
<feature type="compositionally biased region" description="Low complexity" evidence="1">
    <location>
        <begin position="72"/>
        <end position="103"/>
    </location>
</feature>
<dbReference type="RefSeq" id="XP_033676468.1">
    <property type="nucleotide sequence ID" value="XM_033820363.1"/>
</dbReference>
<keyword evidence="3" id="KW-1185">Reference proteome</keyword>
<proteinExistence type="predicted"/>
<dbReference type="GeneID" id="54573693"/>
<organism evidence="2 3">
    <name type="scientific">Trematosphaeria pertusa</name>
    <dbReference type="NCBI Taxonomy" id="390896"/>
    <lineage>
        <taxon>Eukaryota</taxon>
        <taxon>Fungi</taxon>
        <taxon>Dikarya</taxon>
        <taxon>Ascomycota</taxon>
        <taxon>Pezizomycotina</taxon>
        <taxon>Dothideomycetes</taxon>
        <taxon>Pleosporomycetidae</taxon>
        <taxon>Pleosporales</taxon>
        <taxon>Massarineae</taxon>
        <taxon>Trematosphaeriaceae</taxon>
        <taxon>Trematosphaeria</taxon>
    </lineage>
</organism>
<dbReference type="AlphaFoldDB" id="A0A6A6HTE7"/>
<protein>
    <submittedName>
        <fullName evidence="2">Uncharacterized protein</fullName>
    </submittedName>
</protein>
<dbReference type="Proteomes" id="UP000800094">
    <property type="component" value="Unassembled WGS sequence"/>
</dbReference>
<dbReference type="EMBL" id="ML987212">
    <property type="protein sequence ID" value="KAF2241464.1"/>
    <property type="molecule type" value="Genomic_DNA"/>
</dbReference>
<evidence type="ECO:0000256" key="1">
    <source>
        <dbReference type="SAM" id="MobiDB-lite"/>
    </source>
</evidence>
<accession>A0A6A6HTE7</accession>
<feature type="compositionally biased region" description="Polar residues" evidence="1">
    <location>
        <begin position="44"/>
        <end position="57"/>
    </location>
</feature>
<dbReference type="OrthoDB" id="10627991at2759"/>
<feature type="region of interest" description="Disordered" evidence="1">
    <location>
        <begin position="1"/>
        <end position="109"/>
    </location>
</feature>
<reference evidence="2" key="1">
    <citation type="journal article" date="2020" name="Stud. Mycol.">
        <title>101 Dothideomycetes genomes: a test case for predicting lifestyles and emergence of pathogens.</title>
        <authorList>
            <person name="Haridas S."/>
            <person name="Albert R."/>
            <person name="Binder M."/>
            <person name="Bloem J."/>
            <person name="Labutti K."/>
            <person name="Salamov A."/>
            <person name="Andreopoulos B."/>
            <person name="Baker S."/>
            <person name="Barry K."/>
            <person name="Bills G."/>
            <person name="Bluhm B."/>
            <person name="Cannon C."/>
            <person name="Castanera R."/>
            <person name="Culley D."/>
            <person name="Daum C."/>
            <person name="Ezra D."/>
            <person name="Gonzalez J."/>
            <person name="Henrissat B."/>
            <person name="Kuo A."/>
            <person name="Liang C."/>
            <person name="Lipzen A."/>
            <person name="Lutzoni F."/>
            <person name="Magnuson J."/>
            <person name="Mondo S."/>
            <person name="Nolan M."/>
            <person name="Ohm R."/>
            <person name="Pangilinan J."/>
            <person name="Park H.-J."/>
            <person name="Ramirez L."/>
            <person name="Alfaro M."/>
            <person name="Sun H."/>
            <person name="Tritt A."/>
            <person name="Yoshinaga Y."/>
            <person name="Zwiers L.-H."/>
            <person name="Turgeon B."/>
            <person name="Goodwin S."/>
            <person name="Spatafora J."/>
            <person name="Crous P."/>
            <person name="Grigoriev I."/>
        </authorList>
    </citation>
    <scope>NUCLEOTIDE SEQUENCE</scope>
    <source>
        <strain evidence="2">CBS 122368</strain>
    </source>
</reference>
<gene>
    <name evidence="2" type="ORF">BU26DRAFT_178523</name>
</gene>
<evidence type="ECO:0000313" key="3">
    <source>
        <dbReference type="Proteomes" id="UP000800094"/>
    </source>
</evidence>
<sequence length="203" mass="21540">MNIDLLINGSEVQSPRPVDTSGPVPQLTTPTTHDPKRPVGINSHRLSLSQIERSASQAPLLEEPPAKKQFDSTTSNSTTSNSSSASVTSVSTGTTETYTTSTYTPPPNHACSAYQPASAASMQGGPVLPAIAEPYRHPQFRPLYSGTSLSATIQPGPPGTNGSPPSRMLKRAASQIPLPEESPAKKHSKWTLEEDNLTIELRG</sequence>